<evidence type="ECO:0000313" key="3">
    <source>
        <dbReference type="EMBL" id="CAA0834085.1"/>
    </source>
</evidence>
<gene>
    <name evidence="3" type="ORF">SHERM_29341</name>
</gene>
<accession>A0A9N7RK55</accession>
<name>A0A9N7RK55_STRHE</name>
<keyword evidence="4" id="KW-1185">Reference proteome</keyword>
<evidence type="ECO:0000313" key="4">
    <source>
        <dbReference type="Proteomes" id="UP001153555"/>
    </source>
</evidence>
<keyword evidence="2" id="KW-0732">Signal</keyword>
<reference evidence="3" key="1">
    <citation type="submission" date="2019-12" db="EMBL/GenBank/DDBJ databases">
        <authorList>
            <person name="Scholes J."/>
        </authorList>
    </citation>
    <scope>NUCLEOTIDE SEQUENCE</scope>
</reference>
<sequence>PVLPSLACSLRALLSLPSLRASSPPTHVLPTPNPAAPTSRLPASLRVSQPRPRPVSPTAPPRTPVHLPILRPRSPRQTRVCGPFADLCASRADAHLLPFRSSLVSPDSNATS</sequence>
<dbReference type="AlphaFoldDB" id="A0A9N7RK55"/>
<feature type="non-terminal residue" evidence="3">
    <location>
        <position position="1"/>
    </location>
</feature>
<protein>
    <submittedName>
        <fullName evidence="3">Uncharacterized protein</fullName>
    </submittedName>
</protein>
<proteinExistence type="predicted"/>
<feature type="non-terminal residue" evidence="3">
    <location>
        <position position="112"/>
    </location>
</feature>
<feature type="chain" id="PRO_5040396107" evidence="2">
    <location>
        <begin position="22"/>
        <end position="112"/>
    </location>
</feature>
<dbReference type="Proteomes" id="UP001153555">
    <property type="component" value="Unassembled WGS sequence"/>
</dbReference>
<organism evidence="3 4">
    <name type="scientific">Striga hermonthica</name>
    <name type="common">Purple witchweed</name>
    <name type="synonym">Buchnera hermonthica</name>
    <dbReference type="NCBI Taxonomy" id="68872"/>
    <lineage>
        <taxon>Eukaryota</taxon>
        <taxon>Viridiplantae</taxon>
        <taxon>Streptophyta</taxon>
        <taxon>Embryophyta</taxon>
        <taxon>Tracheophyta</taxon>
        <taxon>Spermatophyta</taxon>
        <taxon>Magnoliopsida</taxon>
        <taxon>eudicotyledons</taxon>
        <taxon>Gunneridae</taxon>
        <taxon>Pentapetalae</taxon>
        <taxon>asterids</taxon>
        <taxon>lamiids</taxon>
        <taxon>Lamiales</taxon>
        <taxon>Orobanchaceae</taxon>
        <taxon>Buchnereae</taxon>
        <taxon>Striga</taxon>
    </lineage>
</organism>
<feature type="signal peptide" evidence="2">
    <location>
        <begin position="1"/>
        <end position="21"/>
    </location>
</feature>
<evidence type="ECO:0000256" key="2">
    <source>
        <dbReference type="SAM" id="SignalP"/>
    </source>
</evidence>
<feature type="region of interest" description="Disordered" evidence="1">
    <location>
        <begin position="20"/>
        <end position="74"/>
    </location>
</feature>
<feature type="compositionally biased region" description="Pro residues" evidence="1">
    <location>
        <begin position="51"/>
        <end position="63"/>
    </location>
</feature>
<comment type="caution">
    <text evidence="3">The sequence shown here is derived from an EMBL/GenBank/DDBJ whole genome shotgun (WGS) entry which is preliminary data.</text>
</comment>
<evidence type="ECO:0000256" key="1">
    <source>
        <dbReference type="SAM" id="MobiDB-lite"/>
    </source>
</evidence>
<dbReference type="EMBL" id="CACSLK010027842">
    <property type="protein sequence ID" value="CAA0834085.1"/>
    <property type="molecule type" value="Genomic_DNA"/>
</dbReference>